<proteinExistence type="inferred from homology"/>
<sequence>MDDRALLNIIRPVCGRETCSDDCAILPLSCGTLVTSTDMLHERSDFPQGMTDWQIGWMSVAVTISDIAAMGAQPIQILLAIGLNTEERLSGIVSGAQACCRKYGATYAGGDLDAHTELTLVSTGIGIITDGTPVRRIGAHVGDCICVTGTLGRAILGLSGDKRYWKDLCEPQPRVHEGIAVRTAGGTAMMDISDGLAISLYDIASESGVGMEISSIRIPLPLDAEREKALEAALFGGGDFELLFFIPENATSTLSIPFSIIGKVTEGSNITMDGEMLQKRGYLHHW</sequence>
<feature type="binding site" evidence="1">
    <location>
        <position position="191"/>
    </location>
    <ligand>
        <name>Mg(2+)</name>
        <dbReference type="ChEBI" id="CHEBI:18420"/>
        <label>3</label>
    </ligand>
</feature>
<dbReference type="GO" id="GO:0000287">
    <property type="term" value="F:magnesium ion binding"/>
    <property type="evidence" value="ECO:0007669"/>
    <property type="project" value="UniProtKB-UniRule"/>
</dbReference>
<protein>
    <recommendedName>
        <fullName evidence="1">Thiamine-monophosphate kinase</fullName>
        <shortName evidence="1">TMP kinase</shortName>
        <shortName evidence="1">Thiamine-phosphate kinase</shortName>
        <ecNumber evidence="1">2.7.4.16</ecNumber>
    </recommendedName>
</protein>
<dbReference type="CDD" id="cd02194">
    <property type="entry name" value="ThiL"/>
    <property type="match status" value="1"/>
</dbReference>
<dbReference type="InterPro" id="IPR036921">
    <property type="entry name" value="PurM-like_N_sf"/>
</dbReference>
<dbReference type="Proteomes" id="UP000680656">
    <property type="component" value="Chromosome"/>
</dbReference>
<dbReference type="PANTHER" id="PTHR30270:SF3">
    <property type="entry name" value="THIAMINE-MONOPHOSPHATE KINASE"/>
    <property type="match status" value="1"/>
</dbReference>
<feature type="domain" description="PurM-like N-terminal" evidence="2">
    <location>
        <begin position="21"/>
        <end position="128"/>
    </location>
</feature>
<dbReference type="SUPFAM" id="SSF56042">
    <property type="entry name" value="PurM C-terminal domain-like"/>
    <property type="match status" value="1"/>
</dbReference>
<dbReference type="InterPro" id="IPR006283">
    <property type="entry name" value="ThiL-like"/>
</dbReference>
<feature type="binding site" evidence="1">
    <location>
        <position position="22"/>
    </location>
    <ligand>
        <name>Mg(2+)</name>
        <dbReference type="ChEBI" id="CHEBI:18420"/>
        <label>4</label>
    </ligand>
</feature>
<feature type="binding site" evidence="1">
    <location>
        <position position="38"/>
    </location>
    <ligand>
        <name>Mg(2+)</name>
        <dbReference type="ChEBI" id="CHEBI:18420"/>
        <label>1</label>
    </ligand>
</feature>
<comment type="caution">
    <text evidence="1">Lacks conserved residue(s) required for the propagation of feature annotation.</text>
</comment>
<evidence type="ECO:0000259" key="2">
    <source>
        <dbReference type="Pfam" id="PF00586"/>
    </source>
</evidence>
<dbReference type="InterPro" id="IPR016188">
    <property type="entry name" value="PurM-like_N"/>
</dbReference>
<evidence type="ECO:0000313" key="4">
    <source>
        <dbReference type="Proteomes" id="UP000680656"/>
    </source>
</evidence>
<feature type="binding site" evidence="1">
    <location>
        <position position="37"/>
    </location>
    <ligand>
        <name>Mg(2+)</name>
        <dbReference type="ChEBI" id="CHEBI:18420"/>
        <label>1</label>
    </ligand>
</feature>
<dbReference type="PIRSF" id="PIRSF005303">
    <property type="entry name" value="Thiam_monoph_kin"/>
    <property type="match status" value="1"/>
</dbReference>
<dbReference type="NCBIfam" id="TIGR01379">
    <property type="entry name" value="thiL"/>
    <property type="match status" value="1"/>
</dbReference>
<comment type="similarity">
    <text evidence="1">Belongs to the thiamine-monophosphate kinase family.</text>
</comment>
<keyword evidence="1" id="KW-0460">Magnesium</keyword>
<keyword evidence="1" id="KW-0784">Thiamine biosynthesis</keyword>
<feature type="binding site" evidence="1">
    <location>
        <position position="194"/>
    </location>
    <ligand>
        <name>Mg(2+)</name>
        <dbReference type="ChEBI" id="CHEBI:18420"/>
        <label>5</label>
    </ligand>
</feature>
<dbReference type="AlphaFoldDB" id="A0A8E7B3D1"/>
<feature type="binding site" evidence="1">
    <location>
        <position position="36"/>
    </location>
    <ligand>
        <name>Mg(2+)</name>
        <dbReference type="ChEBI" id="CHEBI:18420"/>
        <label>4</label>
    </ligand>
</feature>
<feature type="binding site" evidence="1">
    <location>
        <position position="45"/>
    </location>
    <ligand>
        <name>substrate</name>
    </ligand>
</feature>
<dbReference type="RefSeq" id="WP_214420408.1">
    <property type="nucleotide sequence ID" value="NZ_CP075546.1"/>
</dbReference>
<comment type="miscellaneous">
    <text evidence="1">Reaction mechanism of ThiL seems to utilize a direct, inline transfer of the gamma-phosphate of ATP to TMP rather than a phosphorylated enzyme intermediate.</text>
</comment>
<keyword evidence="4" id="KW-1185">Reference proteome</keyword>
<keyword evidence="1 3" id="KW-0418">Kinase</keyword>
<keyword evidence="1" id="KW-0479">Metal-binding</keyword>
<dbReference type="EMBL" id="CP075546">
    <property type="protein sequence ID" value="QVV89616.1"/>
    <property type="molecule type" value="Genomic_DNA"/>
</dbReference>
<dbReference type="GO" id="GO:0009030">
    <property type="term" value="F:thiamine-phosphate kinase activity"/>
    <property type="evidence" value="ECO:0007669"/>
    <property type="project" value="UniProtKB-UniRule"/>
</dbReference>
<dbReference type="Gene3D" id="3.30.1330.10">
    <property type="entry name" value="PurM-like, N-terminal domain"/>
    <property type="match status" value="1"/>
</dbReference>
<keyword evidence="1" id="KW-0067">ATP-binding</keyword>
<comment type="pathway">
    <text evidence="1">Cofactor biosynthesis; thiamine diphosphate biosynthesis; thiamine diphosphate from thiamine phosphate: step 1/1.</text>
</comment>
<dbReference type="KEGG" id="mrtj:KHC33_03595"/>
<feature type="binding site" evidence="1">
    <location>
        <position position="193"/>
    </location>
    <ligand>
        <name>ATP</name>
        <dbReference type="ChEBI" id="CHEBI:30616"/>
    </ligand>
</feature>
<feature type="binding site" evidence="1">
    <location>
        <position position="66"/>
    </location>
    <ligand>
        <name>Mg(2+)</name>
        <dbReference type="ChEBI" id="CHEBI:18420"/>
        <label>2</label>
    </ligand>
</feature>
<feature type="binding site" evidence="1">
    <location>
        <position position="38"/>
    </location>
    <ligand>
        <name>Mg(2+)</name>
        <dbReference type="ChEBI" id="CHEBI:18420"/>
        <label>2</label>
    </ligand>
</feature>
<reference evidence="3 4" key="1">
    <citation type="submission" date="2021-05" db="EMBL/GenBank/DDBJ databases">
        <title>A novel Methanospirillum isolate from a pyrite-forming mixed culture.</title>
        <authorList>
            <person name="Bunk B."/>
            <person name="Sproer C."/>
            <person name="Spring S."/>
            <person name="Pester M."/>
        </authorList>
    </citation>
    <scope>NUCLEOTIDE SEQUENCE [LARGE SCALE GENOMIC DNA]</scope>
    <source>
        <strain evidence="3 4">J.3.6.1-F.2.7.3</strain>
    </source>
</reference>
<dbReference type="InterPro" id="IPR036676">
    <property type="entry name" value="PurM-like_C_sf"/>
</dbReference>
<dbReference type="GeneID" id="65096237"/>
<comment type="function">
    <text evidence="1">Catalyzes the ATP-dependent phosphorylation of thiamine-monophosphate (TMP) to form thiamine-pyrophosphate (TPP), the active form of vitamin B1.</text>
</comment>
<dbReference type="GO" id="GO:0009228">
    <property type="term" value="P:thiamine biosynthetic process"/>
    <property type="evidence" value="ECO:0007669"/>
    <property type="project" value="UniProtKB-KW"/>
</dbReference>
<feature type="binding site" evidence="1">
    <location>
        <position position="66"/>
    </location>
    <ligand>
        <name>Mg(2+)</name>
        <dbReference type="ChEBI" id="CHEBI:18420"/>
        <label>4</label>
    </ligand>
</feature>
<evidence type="ECO:0000256" key="1">
    <source>
        <dbReference type="HAMAP-Rule" id="MF_02128"/>
    </source>
</evidence>
<dbReference type="UniPathway" id="UPA00060">
    <property type="reaction ID" value="UER00142"/>
</dbReference>
<keyword evidence="1 3" id="KW-0808">Transferase</keyword>
<dbReference type="GO" id="GO:0005524">
    <property type="term" value="F:ATP binding"/>
    <property type="evidence" value="ECO:0007669"/>
    <property type="project" value="UniProtKB-UniRule"/>
</dbReference>
<feature type="binding site" evidence="1">
    <location>
        <position position="282"/>
    </location>
    <ligand>
        <name>substrate</name>
    </ligand>
</feature>
<dbReference type="Pfam" id="PF00586">
    <property type="entry name" value="AIRS"/>
    <property type="match status" value="1"/>
</dbReference>
<evidence type="ECO:0000313" key="3">
    <source>
        <dbReference type="EMBL" id="QVV89616.1"/>
    </source>
</evidence>
<dbReference type="Gene3D" id="3.90.650.10">
    <property type="entry name" value="PurM-like C-terminal domain"/>
    <property type="match status" value="1"/>
</dbReference>
<feature type="binding site" evidence="1">
    <location>
        <position position="111"/>
    </location>
    <ligand>
        <name>Mg(2+)</name>
        <dbReference type="ChEBI" id="CHEBI:18420"/>
        <label>1</label>
    </ligand>
</feature>
<accession>A0A8E7B3D1</accession>
<feature type="binding site" evidence="1">
    <location>
        <position position="22"/>
    </location>
    <ligand>
        <name>Mg(2+)</name>
        <dbReference type="ChEBI" id="CHEBI:18420"/>
        <label>3</label>
    </ligand>
</feature>
<keyword evidence="1" id="KW-0547">Nucleotide-binding</keyword>
<comment type="catalytic activity">
    <reaction evidence="1">
        <text>thiamine phosphate + ATP = thiamine diphosphate + ADP</text>
        <dbReference type="Rhea" id="RHEA:15913"/>
        <dbReference type="ChEBI" id="CHEBI:30616"/>
        <dbReference type="ChEBI" id="CHEBI:37575"/>
        <dbReference type="ChEBI" id="CHEBI:58937"/>
        <dbReference type="ChEBI" id="CHEBI:456216"/>
        <dbReference type="EC" id="2.7.4.16"/>
    </reaction>
</comment>
<dbReference type="GO" id="GO:0009229">
    <property type="term" value="P:thiamine diphosphate biosynthetic process"/>
    <property type="evidence" value="ECO:0007669"/>
    <property type="project" value="UniProtKB-UniRule"/>
</dbReference>
<dbReference type="SUPFAM" id="SSF55326">
    <property type="entry name" value="PurM N-terminal domain-like"/>
    <property type="match status" value="1"/>
</dbReference>
<feature type="binding site" evidence="1">
    <location>
        <position position="136"/>
    </location>
    <ligand>
        <name>ATP</name>
        <dbReference type="ChEBI" id="CHEBI:30616"/>
    </ligand>
</feature>
<dbReference type="PANTHER" id="PTHR30270">
    <property type="entry name" value="THIAMINE-MONOPHOSPHATE KINASE"/>
    <property type="match status" value="1"/>
</dbReference>
<feature type="binding site" evidence="1">
    <location>
        <position position="66"/>
    </location>
    <ligand>
        <name>Mg(2+)</name>
        <dbReference type="ChEBI" id="CHEBI:18420"/>
        <label>3</label>
    </ligand>
</feature>
<feature type="binding site" evidence="1">
    <location>
        <begin position="110"/>
        <end position="111"/>
    </location>
    <ligand>
        <name>ATP</name>
        <dbReference type="ChEBI" id="CHEBI:30616"/>
    </ligand>
</feature>
<name>A0A8E7B3D1_9EURY</name>
<dbReference type="HAMAP" id="MF_02128">
    <property type="entry name" value="TMP_kinase"/>
    <property type="match status" value="1"/>
</dbReference>
<organism evidence="3 4">
    <name type="scientific">Methanospirillum purgamenti</name>
    <dbReference type="NCBI Taxonomy" id="2834276"/>
    <lineage>
        <taxon>Archaea</taxon>
        <taxon>Methanobacteriati</taxon>
        <taxon>Methanobacteriota</taxon>
        <taxon>Stenosarchaea group</taxon>
        <taxon>Methanomicrobia</taxon>
        <taxon>Methanomicrobiales</taxon>
        <taxon>Methanospirillaceae</taxon>
        <taxon>Methanospirillum</taxon>
    </lineage>
</organism>
<gene>
    <name evidence="1 3" type="primary">thiL</name>
    <name evidence="3" type="ORF">KHC33_03595</name>
</gene>
<dbReference type="EC" id="2.7.4.16" evidence="1"/>